<dbReference type="AlphaFoldDB" id="A0AAN6XFW8"/>
<evidence type="ECO:0000256" key="1">
    <source>
        <dbReference type="SAM" id="MobiDB-lite"/>
    </source>
</evidence>
<reference evidence="2" key="2">
    <citation type="submission" date="2023-05" db="EMBL/GenBank/DDBJ databases">
        <authorList>
            <consortium name="Lawrence Berkeley National Laboratory"/>
            <person name="Steindorff A."/>
            <person name="Hensen N."/>
            <person name="Bonometti L."/>
            <person name="Westerberg I."/>
            <person name="Brannstrom I.O."/>
            <person name="Guillou S."/>
            <person name="Cros-Aarteil S."/>
            <person name="Calhoun S."/>
            <person name="Haridas S."/>
            <person name="Kuo A."/>
            <person name="Mondo S."/>
            <person name="Pangilinan J."/>
            <person name="Riley R."/>
            <person name="Labutti K."/>
            <person name="Andreopoulos B."/>
            <person name="Lipzen A."/>
            <person name="Chen C."/>
            <person name="Yanf M."/>
            <person name="Daum C."/>
            <person name="Ng V."/>
            <person name="Clum A."/>
            <person name="Ohm R."/>
            <person name="Martin F."/>
            <person name="Silar P."/>
            <person name="Natvig D."/>
            <person name="Lalanne C."/>
            <person name="Gautier V."/>
            <person name="Ament-Velasquez S.L."/>
            <person name="Kruys A."/>
            <person name="Hutchinson M.I."/>
            <person name="Powell A.J."/>
            <person name="Barry K."/>
            <person name="Miller A.N."/>
            <person name="Grigoriev I.V."/>
            <person name="Debuchy R."/>
            <person name="Gladieux P."/>
            <person name="Thoren M.H."/>
            <person name="Johannesson H."/>
        </authorList>
    </citation>
    <scope>NUCLEOTIDE SEQUENCE</scope>
    <source>
        <strain evidence="2">CBS 315.58</strain>
    </source>
</reference>
<evidence type="ECO:0000313" key="3">
    <source>
        <dbReference type="Proteomes" id="UP001303160"/>
    </source>
</evidence>
<reference evidence="2" key="1">
    <citation type="journal article" date="2023" name="Mol. Phylogenet. Evol.">
        <title>Genome-scale phylogeny and comparative genomics of the fungal order Sordariales.</title>
        <authorList>
            <person name="Hensen N."/>
            <person name="Bonometti L."/>
            <person name="Westerberg I."/>
            <person name="Brannstrom I.O."/>
            <person name="Guillou S."/>
            <person name="Cros-Aarteil S."/>
            <person name="Calhoun S."/>
            <person name="Haridas S."/>
            <person name="Kuo A."/>
            <person name="Mondo S."/>
            <person name="Pangilinan J."/>
            <person name="Riley R."/>
            <person name="LaButti K."/>
            <person name="Andreopoulos B."/>
            <person name="Lipzen A."/>
            <person name="Chen C."/>
            <person name="Yan M."/>
            <person name="Daum C."/>
            <person name="Ng V."/>
            <person name="Clum A."/>
            <person name="Steindorff A."/>
            <person name="Ohm R.A."/>
            <person name="Martin F."/>
            <person name="Silar P."/>
            <person name="Natvig D.O."/>
            <person name="Lalanne C."/>
            <person name="Gautier V."/>
            <person name="Ament-Velasquez S.L."/>
            <person name="Kruys A."/>
            <person name="Hutchinson M.I."/>
            <person name="Powell A.J."/>
            <person name="Barry K."/>
            <person name="Miller A.N."/>
            <person name="Grigoriev I.V."/>
            <person name="Debuchy R."/>
            <person name="Gladieux P."/>
            <person name="Hiltunen Thoren M."/>
            <person name="Johannesson H."/>
        </authorList>
    </citation>
    <scope>NUCLEOTIDE SEQUENCE</scope>
    <source>
        <strain evidence="2">CBS 315.58</strain>
    </source>
</reference>
<feature type="region of interest" description="Disordered" evidence="1">
    <location>
        <begin position="417"/>
        <end position="458"/>
    </location>
</feature>
<organism evidence="2 3">
    <name type="scientific">Triangularia verruculosa</name>
    <dbReference type="NCBI Taxonomy" id="2587418"/>
    <lineage>
        <taxon>Eukaryota</taxon>
        <taxon>Fungi</taxon>
        <taxon>Dikarya</taxon>
        <taxon>Ascomycota</taxon>
        <taxon>Pezizomycotina</taxon>
        <taxon>Sordariomycetes</taxon>
        <taxon>Sordariomycetidae</taxon>
        <taxon>Sordariales</taxon>
        <taxon>Podosporaceae</taxon>
        <taxon>Triangularia</taxon>
    </lineage>
</organism>
<gene>
    <name evidence="2" type="ORF">QBC40DRAFT_297233</name>
</gene>
<keyword evidence="3" id="KW-1185">Reference proteome</keyword>
<dbReference type="EMBL" id="MU863927">
    <property type="protein sequence ID" value="KAK4199859.1"/>
    <property type="molecule type" value="Genomic_DNA"/>
</dbReference>
<accession>A0AAN6XFW8</accession>
<feature type="compositionally biased region" description="Low complexity" evidence="1">
    <location>
        <begin position="122"/>
        <end position="136"/>
    </location>
</feature>
<name>A0AAN6XFW8_9PEZI</name>
<feature type="compositionally biased region" description="Basic and acidic residues" evidence="1">
    <location>
        <begin position="264"/>
        <end position="280"/>
    </location>
</feature>
<feature type="region of interest" description="Disordered" evidence="1">
    <location>
        <begin position="1"/>
        <end position="151"/>
    </location>
</feature>
<feature type="compositionally biased region" description="Polar residues" evidence="1">
    <location>
        <begin position="1"/>
        <end position="12"/>
    </location>
</feature>
<proteinExistence type="predicted"/>
<evidence type="ECO:0000313" key="2">
    <source>
        <dbReference type="EMBL" id="KAK4199859.1"/>
    </source>
</evidence>
<protein>
    <submittedName>
        <fullName evidence="2">Uncharacterized protein</fullName>
    </submittedName>
</protein>
<feature type="compositionally biased region" description="Polar residues" evidence="1">
    <location>
        <begin position="67"/>
        <end position="76"/>
    </location>
</feature>
<feature type="compositionally biased region" description="Basic and acidic residues" evidence="1">
    <location>
        <begin position="431"/>
        <end position="449"/>
    </location>
</feature>
<dbReference type="Proteomes" id="UP001303160">
    <property type="component" value="Unassembled WGS sequence"/>
</dbReference>
<comment type="caution">
    <text evidence="2">The sequence shown here is derived from an EMBL/GenBank/DDBJ whole genome shotgun (WGS) entry which is preliminary data.</text>
</comment>
<feature type="compositionally biased region" description="Low complexity" evidence="1">
    <location>
        <begin position="236"/>
        <end position="248"/>
    </location>
</feature>
<sequence>MASPSSDEQPYNSYAELWSPPIPTGDSWESRPTDLSPSPGVDQEAYFRESSLAMSYSNNDDYYRGTSPVQYPTQNGYPPDDGYSPGDGYPAQDEHSRGGYCFQEEYPPGGELSSPKNLDSDNGLGSQSLLYSSSNLDHTDAEGSHQQNAYGSTLDADFSRLKLKEVDQNYGGSWIEDERDATGAQTANNRMTSTMYGPYQYQGQPSFYADDNYTLSAAEEPVVHEEPKHKHSTSHTSRASKQSTSRTSKTQKHSNSQGSKTPKQSKEHDHRATKGSHDSFPRDQWDTWVYLSNASQLSPSTPPRAVKARYDNSNFLGAIITTSLAYQLGFDEGIPLVERNRQPYRPPGFKHSIFTMGTVALNLQFHPDEEIVPGGTEFHMLESVFDGCDVLLPVYMMSGYQGDSYQGDSVPFVAATQKGKYNMDNETEEEMRERERRQREEAEKRERERQARRRRQKS</sequence>
<feature type="region of interest" description="Disordered" evidence="1">
    <location>
        <begin position="221"/>
        <end position="280"/>
    </location>
</feature>